<comment type="function">
    <text evidence="2">Hydrolyzes RNA 2',3'-cyclic phosphodiester to an RNA 2'-phosphomonoester.</text>
</comment>
<dbReference type="GO" id="GO:0004113">
    <property type="term" value="F:2',3'-cyclic-nucleotide 3'-phosphodiesterase activity"/>
    <property type="evidence" value="ECO:0007669"/>
    <property type="project" value="InterPro"/>
</dbReference>
<dbReference type="NCBIfam" id="TIGR02258">
    <property type="entry name" value="2_5_ligase"/>
    <property type="match status" value="1"/>
</dbReference>
<evidence type="ECO:0000256" key="1">
    <source>
        <dbReference type="ARBA" id="ARBA00022801"/>
    </source>
</evidence>
<dbReference type="SUPFAM" id="SSF55144">
    <property type="entry name" value="LigT-like"/>
    <property type="match status" value="1"/>
</dbReference>
<dbReference type="EC" id="3.1.4.58" evidence="2"/>
<evidence type="ECO:0000313" key="5">
    <source>
        <dbReference type="Proteomes" id="UP000703893"/>
    </source>
</evidence>
<name>A0A938BLQ4_9BACT</name>
<dbReference type="PANTHER" id="PTHR35561">
    <property type="entry name" value="RNA 2',3'-CYCLIC PHOSPHODIESTERASE"/>
    <property type="match status" value="1"/>
</dbReference>
<dbReference type="InterPro" id="IPR004175">
    <property type="entry name" value="RNA_CPDase"/>
</dbReference>
<feature type="active site" description="Proton acceptor" evidence="2">
    <location>
        <position position="127"/>
    </location>
</feature>
<dbReference type="InterPro" id="IPR014051">
    <property type="entry name" value="Phosphoesterase_HXTX"/>
</dbReference>
<dbReference type="EMBL" id="VGJX01000618">
    <property type="protein sequence ID" value="MBM3275541.1"/>
    <property type="molecule type" value="Genomic_DNA"/>
</dbReference>
<feature type="active site" description="Proton donor" evidence="2">
    <location>
        <position position="42"/>
    </location>
</feature>
<dbReference type="HAMAP" id="MF_01940">
    <property type="entry name" value="RNA_CPDase"/>
    <property type="match status" value="1"/>
</dbReference>
<dbReference type="InterPro" id="IPR009097">
    <property type="entry name" value="Cyclic_Pdiesterase"/>
</dbReference>
<sequence>MRSFIALEVPADAKAAARAYQDEWRKSWPHGAVSWTRESGFHLTLRFLGEIHDREAEEIGDRLPGLAALQPVPVAFAGPLCFPNGRRPGILALDVAGPAELDDLAGHVDRALKGMALERRDKPFRAHLTLGRVRDRQASVPAAPAWALDIGWLADQVTLFKSTLSPQGSVYDALASVTLGQASRGI</sequence>
<dbReference type="Pfam" id="PF02834">
    <property type="entry name" value="LigT_PEase"/>
    <property type="match status" value="2"/>
</dbReference>
<keyword evidence="1 2" id="KW-0378">Hydrolase</keyword>
<feature type="short sequence motif" description="HXTX 1" evidence="2">
    <location>
        <begin position="42"/>
        <end position="45"/>
    </location>
</feature>
<protein>
    <recommendedName>
        <fullName evidence="2">RNA 2',3'-cyclic phosphodiesterase</fullName>
        <shortName evidence="2">RNA 2',3'-CPDase</shortName>
        <ecNumber evidence="2">3.1.4.58</ecNumber>
    </recommendedName>
</protein>
<dbReference type="PANTHER" id="PTHR35561:SF1">
    <property type="entry name" value="RNA 2',3'-CYCLIC PHOSPHODIESTERASE"/>
    <property type="match status" value="1"/>
</dbReference>
<reference evidence="4 5" key="1">
    <citation type="submission" date="2019-03" db="EMBL/GenBank/DDBJ databases">
        <title>Lake Tanganyika Metagenome-Assembled Genomes (MAGs).</title>
        <authorList>
            <person name="Tran P."/>
        </authorList>
    </citation>
    <scope>NUCLEOTIDE SEQUENCE [LARGE SCALE GENOMIC DNA]</scope>
    <source>
        <strain evidence="4">K_DeepCast_65m_m2_236</strain>
    </source>
</reference>
<evidence type="ECO:0000259" key="3">
    <source>
        <dbReference type="Pfam" id="PF02834"/>
    </source>
</evidence>
<comment type="catalytic activity">
    <reaction evidence="2">
        <text>a 3'-end 2',3'-cyclophospho-ribonucleotide-RNA + H2O = a 3'-end 2'-phospho-ribonucleotide-RNA + H(+)</text>
        <dbReference type="Rhea" id="RHEA:11828"/>
        <dbReference type="Rhea" id="RHEA-COMP:10464"/>
        <dbReference type="Rhea" id="RHEA-COMP:17353"/>
        <dbReference type="ChEBI" id="CHEBI:15377"/>
        <dbReference type="ChEBI" id="CHEBI:15378"/>
        <dbReference type="ChEBI" id="CHEBI:83064"/>
        <dbReference type="ChEBI" id="CHEBI:173113"/>
        <dbReference type="EC" id="3.1.4.58"/>
    </reaction>
</comment>
<dbReference type="AlphaFoldDB" id="A0A938BLQ4"/>
<gene>
    <name evidence="4" type="primary">thpR</name>
    <name evidence="4" type="ORF">FJZ00_10325</name>
</gene>
<evidence type="ECO:0000313" key="4">
    <source>
        <dbReference type="EMBL" id="MBM3275541.1"/>
    </source>
</evidence>
<feature type="domain" description="Phosphoesterase HXTX" evidence="3">
    <location>
        <begin position="8"/>
        <end position="91"/>
    </location>
</feature>
<accession>A0A938BLQ4</accession>
<feature type="short sequence motif" description="HXTX 2" evidence="2">
    <location>
        <begin position="127"/>
        <end position="130"/>
    </location>
</feature>
<organism evidence="4 5">
    <name type="scientific">Candidatus Tanganyikabacteria bacterium</name>
    <dbReference type="NCBI Taxonomy" id="2961651"/>
    <lineage>
        <taxon>Bacteria</taxon>
        <taxon>Bacillati</taxon>
        <taxon>Candidatus Sericytochromatia</taxon>
        <taxon>Candidatus Tanganyikabacteria</taxon>
    </lineage>
</organism>
<dbReference type="GO" id="GO:0008664">
    <property type="term" value="F:RNA 2',3'-cyclic 3'-phosphodiesterase activity"/>
    <property type="evidence" value="ECO:0007669"/>
    <property type="project" value="UniProtKB-EC"/>
</dbReference>
<proteinExistence type="inferred from homology"/>
<dbReference type="Gene3D" id="3.90.1140.10">
    <property type="entry name" value="Cyclic phosphodiesterase"/>
    <property type="match status" value="1"/>
</dbReference>
<comment type="caution">
    <text evidence="4">The sequence shown here is derived from an EMBL/GenBank/DDBJ whole genome shotgun (WGS) entry which is preliminary data.</text>
</comment>
<dbReference type="Proteomes" id="UP000703893">
    <property type="component" value="Unassembled WGS sequence"/>
</dbReference>
<feature type="domain" description="Phosphoesterase HXTX" evidence="3">
    <location>
        <begin position="98"/>
        <end position="171"/>
    </location>
</feature>
<evidence type="ECO:0000256" key="2">
    <source>
        <dbReference type="HAMAP-Rule" id="MF_01940"/>
    </source>
</evidence>
<comment type="similarity">
    <text evidence="2">Belongs to the 2H phosphoesterase superfamily. ThpR family.</text>
</comment>